<proteinExistence type="predicted"/>
<dbReference type="AlphaFoldDB" id="A0A0N5AK43"/>
<keyword evidence="2" id="KW-0805">Transcription regulation</keyword>
<feature type="domain" description="Myb-like" evidence="6">
    <location>
        <begin position="135"/>
        <end position="181"/>
    </location>
</feature>
<dbReference type="PROSITE" id="PS51293">
    <property type="entry name" value="SANT"/>
    <property type="match status" value="1"/>
</dbReference>
<dbReference type="PROSITE" id="PS51294">
    <property type="entry name" value="HTH_MYB"/>
    <property type="match status" value="2"/>
</dbReference>
<dbReference type="Gene3D" id="1.10.10.60">
    <property type="entry name" value="Homeodomain-like"/>
    <property type="match status" value="3"/>
</dbReference>
<feature type="domain" description="Myb-like" evidence="6">
    <location>
        <begin position="182"/>
        <end position="232"/>
    </location>
</feature>
<dbReference type="GO" id="GO:0042796">
    <property type="term" value="P:snRNA transcription by RNA polymerase III"/>
    <property type="evidence" value="ECO:0007669"/>
    <property type="project" value="TreeGrafter"/>
</dbReference>
<dbReference type="SMART" id="SM00717">
    <property type="entry name" value="SANT"/>
    <property type="match status" value="5"/>
</dbReference>
<dbReference type="InterPro" id="IPR017930">
    <property type="entry name" value="Myb_dom"/>
</dbReference>
<dbReference type="GO" id="GO:0000978">
    <property type="term" value="F:RNA polymerase II cis-regulatory region sequence-specific DNA binding"/>
    <property type="evidence" value="ECO:0007669"/>
    <property type="project" value="TreeGrafter"/>
</dbReference>
<dbReference type="CDD" id="cd00167">
    <property type="entry name" value="SANT"/>
    <property type="match status" value="3"/>
</dbReference>
<accession>A0A0N5AK43</accession>
<protein>
    <submittedName>
        <fullName evidence="10">HTH myb-type domain-containing protein</fullName>
    </submittedName>
</protein>
<feature type="domain" description="HTH myb-type" evidence="8">
    <location>
        <begin position="182"/>
        <end position="236"/>
    </location>
</feature>
<dbReference type="SUPFAM" id="SSF46689">
    <property type="entry name" value="Homeodomain-like"/>
    <property type="match status" value="3"/>
</dbReference>
<evidence type="ECO:0000259" key="6">
    <source>
        <dbReference type="PROSITE" id="PS50090"/>
    </source>
</evidence>
<dbReference type="InterPro" id="IPR009057">
    <property type="entry name" value="Homeodomain-like_sf"/>
</dbReference>
<comment type="subcellular location">
    <subcellularLocation>
        <location evidence="1">Nucleus</location>
    </subcellularLocation>
</comment>
<keyword evidence="5" id="KW-0539">Nucleus</keyword>
<evidence type="ECO:0000313" key="10">
    <source>
        <dbReference type="WBParaSite" id="SMUV_0000485201-mRNA-1"/>
    </source>
</evidence>
<dbReference type="GO" id="GO:0005634">
    <property type="term" value="C:nucleus"/>
    <property type="evidence" value="ECO:0007669"/>
    <property type="project" value="UniProtKB-SubCell"/>
</dbReference>
<dbReference type="InterPro" id="IPR051575">
    <property type="entry name" value="Myb-like_DNA-bd"/>
</dbReference>
<evidence type="ECO:0000313" key="9">
    <source>
        <dbReference type="Proteomes" id="UP000046393"/>
    </source>
</evidence>
<dbReference type="PANTHER" id="PTHR46621">
    <property type="entry name" value="SNRNA-ACTIVATING PROTEIN COMPLEX SUBUNIT 4"/>
    <property type="match status" value="1"/>
</dbReference>
<feature type="domain" description="Myb-like" evidence="6">
    <location>
        <begin position="233"/>
        <end position="283"/>
    </location>
</feature>
<dbReference type="Proteomes" id="UP000046393">
    <property type="component" value="Unplaced"/>
</dbReference>
<reference evidence="10" key="1">
    <citation type="submission" date="2017-02" db="UniProtKB">
        <authorList>
            <consortium name="WormBaseParasite"/>
        </authorList>
    </citation>
    <scope>IDENTIFICATION</scope>
</reference>
<dbReference type="GO" id="GO:0042795">
    <property type="term" value="P:snRNA transcription by RNA polymerase II"/>
    <property type="evidence" value="ECO:0007669"/>
    <property type="project" value="TreeGrafter"/>
</dbReference>
<dbReference type="PANTHER" id="PTHR46621:SF1">
    <property type="entry name" value="SNRNA-ACTIVATING PROTEIN COMPLEX SUBUNIT 4"/>
    <property type="match status" value="1"/>
</dbReference>
<dbReference type="InterPro" id="IPR001005">
    <property type="entry name" value="SANT/Myb"/>
</dbReference>
<keyword evidence="3" id="KW-0238">DNA-binding</keyword>
<evidence type="ECO:0000256" key="4">
    <source>
        <dbReference type="ARBA" id="ARBA00023163"/>
    </source>
</evidence>
<evidence type="ECO:0000256" key="3">
    <source>
        <dbReference type="ARBA" id="ARBA00023125"/>
    </source>
</evidence>
<sequence length="296" mass="34756">MSGDYDPLVKPERKCECNLNRIIFTFFAMCRNLSDEEILGSEYDYRTVDWSKIATYDFLDTRSATQLRLKWNNEQSPKWSKAEWNSQELKKLQSLATGPWVRWGIVARLLGTGRTPFQCFLKYKLECDKEAKLTWSKEEDTSLITLCHSLKINGKIPWEKVCCYMEGRSRQQCKVRYDRTLNVELKYGRWNEEEDILLKCAVGRFGKNWKQVASCVPGRTDAQCRDRWVNILDEKIKDSPWTLEEDEKLLKGVKEIGKEWARIALMLPGRTGDHCKTRFRSLMVSKVKVNFICLYS</sequence>
<dbReference type="STRING" id="451379.A0A0N5AK43"/>
<evidence type="ECO:0000259" key="7">
    <source>
        <dbReference type="PROSITE" id="PS51293"/>
    </source>
</evidence>
<dbReference type="InterPro" id="IPR017884">
    <property type="entry name" value="SANT_dom"/>
</dbReference>
<keyword evidence="4" id="KW-0804">Transcription</keyword>
<evidence type="ECO:0000259" key="8">
    <source>
        <dbReference type="PROSITE" id="PS51294"/>
    </source>
</evidence>
<dbReference type="GO" id="GO:0019185">
    <property type="term" value="C:snRNA-activating protein complex"/>
    <property type="evidence" value="ECO:0007669"/>
    <property type="project" value="TreeGrafter"/>
</dbReference>
<evidence type="ECO:0000256" key="1">
    <source>
        <dbReference type="ARBA" id="ARBA00004123"/>
    </source>
</evidence>
<organism evidence="9 10">
    <name type="scientific">Syphacia muris</name>
    <dbReference type="NCBI Taxonomy" id="451379"/>
    <lineage>
        <taxon>Eukaryota</taxon>
        <taxon>Metazoa</taxon>
        <taxon>Ecdysozoa</taxon>
        <taxon>Nematoda</taxon>
        <taxon>Chromadorea</taxon>
        <taxon>Rhabditida</taxon>
        <taxon>Spirurina</taxon>
        <taxon>Oxyuridomorpha</taxon>
        <taxon>Oxyuroidea</taxon>
        <taxon>Oxyuridae</taxon>
        <taxon>Syphacia</taxon>
    </lineage>
</organism>
<name>A0A0N5AK43_9BILA</name>
<dbReference type="PROSITE" id="PS50090">
    <property type="entry name" value="MYB_LIKE"/>
    <property type="match status" value="3"/>
</dbReference>
<evidence type="ECO:0000256" key="5">
    <source>
        <dbReference type="ARBA" id="ARBA00023242"/>
    </source>
</evidence>
<dbReference type="Pfam" id="PF00249">
    <property type="entry name" value="Myb_DNA-binding"/>
    <property type="match status" value="3"/>
</dbReference>
<keyword evidence="9" id="KW-1185">Reference proteome</keyword>
<feature type="domain" description="HTH myb-type" evidence="8">
    <location>
        <begin position="237"/>
        <end position="287"/>
    </location>
</feature>
<evidence type="ECO:0000256" key="2">
    <source>
        <dbReference type="ARBA" id="ARBA00023015"/>
    </source>
</evidence>
<dbReference type="GO" id="GO:0001006">
    <property type="term" value="F:RNA polymerase III type 3 promoter sequence-specific DNA binding"/>
    <property type="evidence" value="ECO:0007669"/>
    <property type="project" value="TreeGrafter"/>
</dbReference>
<feature type="domain" description="SANT" evidence="7">
    <location>
        <begin position="189"/>
        <end position="226"/>
    </location>
</feature>
<dbReference type="WBParaSite" id="SMUV_0000485201-mRNA-1">
    <property type="protein sequence ID" value="SMUV_0000485201-mRNA-1"/>
    <property type="gene ID" value="SMUV_0000485201"/>
</dbReference>